<sequence>MRFPDSWQGQAFNQVPDSDNRIHSDELAREYGFTGALVPGVTVSMYLIHPAVNAWGLHWLERGAVHASIKSPLYDEHEFRVDVDPDTVADRYQAQLFSDERLCASAEVWLPAALEVEPECQGQALISDDYVMPDATPDVMATLRKQGCPAKAFLWSADHEMATYLRQQSKMAALLRTLDAEPRKENDSGFANMAFLLGCANRHFAAVARMSPWIHLEVRAQNFQAVPLNTSLISEMTITDLFQKKGHEFADCVFNIFLADSGRCVCSIQQRAIYRMRGS</sequence>
<dbReference type="RefSeq" id="WP_070117714.1">
    <property type="nucleotide sequence ID" value="NZ_MASR01000001.1"/>
</dbReference>
<accession>A0A1E8CMK7</accession>
<proteinExistence type="predicted"/>
<dbReference type="Proteomes" id="UP000175669">
    <property type="component" value="Unassembled WGS sequence"/>
</dbReference>
<dbReference type="STRING" id="1524254.PHACT_10405"/>
<evidence type="ECO:0000313" key="2">
    <source>
        <dbReference type="Proteomes" id="UP000175669"/>
    </source>
</evidence>
<reference evidence="2" key="1">
    <citation type="submission" date="2016-07" db="EMBL/GenBank/DDBJ databases">
        <authorList>
            <person name="Florea S."/>
            <person name="Webb J.S."/>
            <person name="Jaromczyk J."/>
            <person name="Schardl C.L."/>
        </authorList>
    </citation>
    <scope>NUCLEOTIDE SEQUENCE [LARGE SCALE GENOMIC DNA]</scope>
    <source>
        <strain evidence="2">KCTC 42131</strain>
    </source>
</reference>
<organism evidence="1 2">
    <name type="scientific">Pseudohongiella acticola</name>
    <dbReference type="NCBI Taxonomy" id="1524254"/>
    <lineage>
        <taxon>Bacteria</taxon>
        <taxon>Pseudomonadati</taxon>
        <taxon>Pseudomonadota</taxon>
        <taxon>Gammaproteobacteria</taxon>
        <taxon>Pseudomonadales</taxon>
        <taxon>Pseudohongiellaceae</taxon>
        <taxon>Pseudohongiella</taxon>
    </lineage>
</organism>
<keyword evidence="2" id="KW-1185">Reference proteome</keyword>
<name>A0A1E8CMK7_9GAMM</name>
<dbReference type="OrthoDB" id="5174360at2"/>
<dbReference type="AlphaFoldDB" id="A0A1E8CMK7"/>
<comment type="caution">
    <text evidence="1">The sequence shown here is derived from an EMBL/GenBank/DDBJ whole genome shotgun (WGS) entry which is preliminary data.</text>
</comment>
<dbReference type="EMBL" id="MASR01000001">
    <property type="protein sequence ID" value="OFE13497.1"/>
    <property type="molecule type" value="Genomic_DNA"/>
</dbReference>
<gene>
    <name evidence="1" type="ORF">PHACT_10405</name>
</gene>
<evidence type="ECO:0008006" key="3">
    <source>
        <dbReference type="Google" id="ProtNLM"/>
    </source>
</evidence>
<protein>
    <recommendedName>
        <fullName evidence="3">MaoC-like domain-containing protein</fullName>
    </recommendedName>
</protein>
<evidence type="ECO:0000313" key="1">
    <source>
        <dbReference type="EMBL" id="OFE13497.1"/>
    </source>
</evidence>